<evidence type="ECO:0000256" key="3">
    <source>
        <dbReference type="ARBA" id="ARBA00022679"/>
    </source>
</evidence>
<evidence type="ECO:0000313" key="6">
    <source>
        <dbReference type="Proteomes" id="UP001206788"/>
    </source>
</evidence>
<dbReference type="EC" id="2.4.-.-" evidence="5"/>
<accession>A0ABT2G1M8</accession>
<reference evidence="5 6" key="1">
    <citation type="submission" date="2022-08" db="EMBL/GenBank/DDBJ databases">
        <title>Algoriphagus sp. CAU 1643 isolated from mud.</title>
        <authorList>
            <person name="Kim W."/>
        </authorList>
    </citation>
    <scope>NUCLEOTIDE SEQUENCE [LARGE SCALE GENOMIC DNA]</scope>
    <source>
        <strain evidence="5 6">CAU 1643</strain>
    </source>
</reference>
<dbReference type="Gene3D" id="3.90.550.10">
    <property type="entry name" value="Spore Coat Polysaccharide Biosynthesis Protein SpsA, Chain A"/>
    <property type="match status" value="1"/>
</dbReference>
<keyword evidence="6" id="KW-1185">Reference proteome</keyword>
<proteinExistence type="inferred from homology"/>
<protein>
    <submittedName>
        <fullName evidence="5">Glycosyltransferase</fullName>
        <ecNumber evidence="5">2.4.-.-</ecNumber>
    </submittedName>
</protein>
<gene>
    <name evidence="5" type="ORF">NY014_02005</name>
</gene>
<feature type="domain" description="Glycosyltransferase 2-like" evidence="4">
    <location>
        <begin position="9"/>
        <end position="169"/>
    </location>
</feature>
<comment type="similarity">
    <text evidence="1">Belongs to the glycosyltransferase 2 family.</text>
</comment>
<dbReference type="EMBL" id="JANWGH010000001">
    <property type="protein sequence ID" value="MCS5489183.1"/>
    <property type="molecule type" value="Genomic_DNA"/>
</dbReference>
<sequence>MYRQLTVGIVIPVYNRWDLTFRCVSQILKFDNQLIDKVLLVDDCSPVSNPYEFDEIVKILRNQVNSGYVKTVNNGFKSIDTDIVILLDSDAYPTHPFVKQLIESYNAEEDLGFIGFKTVNEFGEDTGNFSYEPSLWELLLGQKMSSYLLKFKKKKNIIPYSCAVSIRKKCLDELGIYDEQFKFLDGDFDHCMRIHRSKWKLIYDPKIEIYHVGGESIGRNSKRVLMYYESRWLLLKKYNKLGIHIVSKYLIISRLLIEFIFLIIFGKLIIKDCAVLDDKKTGRIKLISFCLANY</sequence>
<dbReference type="PANTHER" id="PTHR43179:SF12">
    <property type="entry name" value="GALACTOFURANOSYLTRANSFERASE GLFT2"/>
    <property type="match status" value="1"/>
</dbReference>
<dbReference type="Pfam" id="PF00535">
    <property type="entry name" value="Glycos_transf_2"/>
    <property type="match status" value="1"/>
</dbReference>
<dbReference type="InterPro" id="IPR001173">
    <property type="entry name" value="Glyco_trans_2-like"/>
</dbReference>
<dbReference type="RefSeq" id="WP_259412858.1">
    <property type="nucleotide sequence ID" value="NZ_JANWGH010000001.1"/>
</dbReference>
<evidence type="ECO:0000313" key="5">
    <source>
        <dbReference type="EMBL" id="MCS5489183.1"/>
    </source>
</evidence>
<dbReference type="GO" id="GO:0016757">
    <property type="term" value="F:glycosyltransferase activity"/>
    <property type="evidence" value="ECO:0007669"/>
    <property type="project" value="UniProtKB-KW"/>
</dbReference>
<keyword evidence="2 5" id="KW-0328">Glycosyltransferase</keyword>
<dbReference type="SUPFAM" id="SSF53448">
    <property type="entry name" value="Nucleotide-diphospho-sugar transferases"/>
    <property type="match status" value="1"/>
</dbReference>
<keyword evidence="3 5" id="KW-0808">Transferase</keyword>
<dbReference type="InterPro" id="IPR029044">
    <property type="entry name" value="Nucleotide-diphossugar_trans"/>
</dbReference>
<name>A0ABT2G1M8_9BACT</name>
<evidence type="ECO:0000259" key="4">
    <source>
        <dbReference type="Pfam" id="PF00535"/>
    </source>
</evidence>
<comment type="caution">
    <text evidence="5">The sequence shown here is derived from an EMBL/GenBank/DDBJ whole genome shotgun (WGS) entry which is preliminary data.</text>
</comment>
<organism evidence="5 6">
    <name type="scientific">Algoriphagus limi</name>
    <dbReference type="NCBI Taxonomy" id="2975273"/>
    <lineage>
        <taxon>Bacteria</taxon>
        <taxon>Pseudomonadati</taxon>
        <taxon>Bacteroidota</taxon>
        <taxon>Cytophagia</taxon>
        <taxon>Cytophagales</taxon>
        <taxon>Cyclobacteriaceae</taxon>
        <taxon>Algoriphagus</taxon>
    </lineage>
</organism>
<dbReference type="Proteomes" id="UP001206788">
    <property type="component" value="Unassembled WGS sequence"/>
</dbReference>
<evidence type="ECO:0000256" key="2">
    <source>
        <dbReference type="ARBA" id="ARBA00022676"/>
    </source>
</evidence>
<evidence type="ECO:0000256" key="1">
    <source>
        <dbReference type="ARBA" id="ARBA00006739"/>
    </source>
</evidence>
<dbReference type="PANTHER" id="PTHR43179">
    <property type="entry name" value="RHAMNOSYLTRANSFERASE WBBL"/>
    <property type="match status" value="1"/>
</dbReference>